<name>A0AAV0LB61_9ROSI</name>
<evidence type="ECO:0000259" key="1">
    <source>
        <dbReference type="Pfam" id="PF12776"/>
    </source>
</evidence>
<feature type="domain" description="Myb/SANT-like" evidence="1">
    <location>
        <begin position="36"/>
        <end position="120"/>
    </location>
</feature>
<accession>A0AAV0LB61</accession>
<protein>
    <recommendedName>
        <fullName evidence="1">Myb/SANT-like domain-containing protein</fullName>
    </recommendedName>
</protein>
<dbReference type="EMBL" id="CAMGYJ010000006">
    <property type="protein sequence ID" value="CAI0430619.1"/>
    <property type="molecule type" value="Genomic_DNA"/>
</dbReference>
<keyword evidence="3" id="KW-1185">Reference proteome</keyword>
<evidence type="ECO:0000313" key="2">
    <source>
        <dbReference type="EMBL" id="CAI0430619.1"/>
    </source>
</evidence>
<dbReference type="Proteomes" id="UP001154282">
    <property type="component" value="Unassembled WGS sequence"/>
</dbReference>
<gene>
    <name evidence="2" type="ORF">LITE_LOCUS22690</name>
</gene>
<organism evidence="2 3">
    <name type="scientific">Linum tenue</name>
    <dbReference type="NCBI Taxonomy" id="586396"/>
    <lineage>
        <taxon>Eukaryota</taxon>
        <taxon>Viridiplantae</taxon>
        <taxon>Streptophyta</taxon>
        <taxon>Embryophyta</taxon>
        <taxon>Tracheophyta</taxon>
        <taxon>Spermatophyta</taxon>
        <taxon>Magnoliopsida</taxon>
        <taxon>eudicotyledons</taxon>
        <taxon>Gunneridae</taxon>
        <taxon>Pentapetalae</taxon>
        <taxon>rosids</taxon>
        <taxon>fabids</taxon>
        <taxon>Malpighiales</taxon>
        <taxon>Linaceae</taxon>
        <taxon>Linum</taxon>
    </lineage>
</organism>
<sequence length="349" mass="38560">MYFNACMCWFCRMGNKRKAPAITEDEDGKPGRKNFNWTDSLDAILISCMMDLVHKHQVQNGSFKNGAFNELESLMQQRAPGCGVQLEPHIRSRHKKLKSYFNAVHLLRNQSGSGWDEITCTASMETGAFEDLIKVVHPNCKNWNNKPFPNYYELEAVFGKSGSASGRITGGIADGVNDPSIDTPVIMDLDGVHTPIDVEDPRGDSLMEDLINEGIEMSQRTFTPLSQDTVPLVKCHGSDSKHAGGSNPIVKKKAKVIKKEQGDEDIATVAAEIGGLKPVISKALEALGTIMREREDTSYDEDALIAEIGKIEGLTRCQVVDAAMALVDNDRKTRLFYAMKNEEDRSTSS</sequence>
<comment type="caution">
    <text evidence="2">The sequence shown here is derived from an EMBL/GenBank/DDBJ whole genome shotgun (WGS) entry which is preliminary data.</text>
</comment>
<dbReference type="Pfam" id="PF12776">
    <property type="entry name" value="Myb_DNA-bind_3"/>
    <property type="match status" value="1"/>
</dbReference>
<dbReference type="PANTHER" id="PTHR46250:SF15">
    <property type="entry name" value="OS01G0523800 PROTEIN"/>
    <property type="match status" value="1"/>
</dbReference>
<proteinExistence type="predicted"/>
<dbReference type="InterPro" id="IPR024752">
    <property type="entry name" value="Myb/SANT-like_dom"/>
</dbReference>
<evidence type="ECO:0000313" key="3">
    <source>
        <dbReference type="Proteomes" id="UP001154282"/>
    </source>
</evidence>
<dbReference type="PANTHER" id="PTHR46250">
    <property type="entry name" value="MYB/SANT-LIKE DNA-BINDING DOMAIN PROTEIN-RELATED"/>
    <property type="match status" value="1"/>
</dbReference>
<dbReference type="AlphaFoldDB" id="A0AAV0LB61"/>
<reference evidence="2" key="1">
    <citation type="submission" date="2022-08" db="EMBL/GenBank/DDBJ databases">
        <authorList>
            <person name="Gutierrez-Valencia J."/>
        </authorList>
    </citation>
    <scope>NUCLEOTIDE SEQUENCE</scope>
</reference>